<evidence type="ECO:0000313" key="2">
    <source>
        <dbReference type="EMBL" id="WAA10297.1"/>
    </source>
</evidence>
<gene>
    <name evidence="2" type="ORF">OE104_02885</name>
</gene>
<reference evidence="2" key="1">
    <citation type="submission" date="2022-09" db="EMBL/GenBank/DDBJ databases">
        <title>Complete Genomes of Fervidibacillus albus and Fervidibacillus halotolerans isolated from tidal flat sediments.</title>
        <authorList>
            <person name="Kwon K.K."/>
            <person name="Yang S.-H."/>
            <person name="Park M.J."/>
            <person name="Oh H.-M."/>
        </authorList>
    </citation>
    <scope>NUCLEOTIDE SEQUENCE</scope>
    <source>
        <strain evidence="2">MEBiC13591</strain>
    </source>
</reference>
<accession>A0A9E8LVL8</accession>
<name>A0A9E8LVL8_9BACI</name>
<sequence>MEKRKLLVGKIIDYKNYTQILLALSTFFYFGIVIKGPDLTTAKSALLLTAMILFILFAYLFQKARKKYEEQLAETE</sequence>
<dbReference type="AlphaFoldDB" id="A0A9E8LVL8"/>
<dbReference type="KEGG" id="faf:OE104_02885"/>
<evidence type="ECO:0000256" key="1">
    <source>
        <dbReference type="SAM" id="Phobius"/>
    </source>
</evidence>
<evidence type="ECO:0000313" key="3">
    <source>
        <dbReference type="Proteomes" id="UP001164718"/>
    </source>
</evidence>
<dbReference type="InterPro" id="IPR025418">
    <property type="entry name" value="YrhC-like"/>
</dbReference>
<keyword evidence="3" id="KW-1185">Reference proteome</keyword>
<dbReference type="Proteomes" id="UP001164718">
    <property type="component" value="Chromosome"/>
</dbReference>
<feature type="transmembrane region" description="Helical" evidence="1">
    <location>
        <begin position="42"/>
        <end position="61"/>
    </location>
</feature>
<dbReference type="EMBL" id="CP106878">
    <property type="protein sequence ID" value="WAA10297.1"/>
    <property type="molecule type" value="Genomic_DNA"/>
</dbReference>
<organism evidence="2 3">
    <name type="scientific">Fervidibacillus albus</name>
    <dbReference type="NCBI Taxonomy" id="2980026"/>
    <lineage>
        <taxon>Bacteria</taxon>
        <taxon>Bacillati</taxon>
        <taxon>Bacillota</taxon>
        <taxon>Bacilli</taxon>
        <taxon>Bacillales</taxon>
        <taxon>Bacillaceae</taxon>
        <taxon>Fervidibacillus</taxon>
    </lineage>
</organism>
<keyword evidence="1" id="KW-0472">Membrane</keyword>
<feature type="transmembrane region" description="Helical" evidence="1">
    <location>
        <begin position="20"/>
        <end position="36"/>
    </location>
</feature>
<keyword evidence="1" id="KW-1133">Transmembrane helix</keyword>
<protein>
    <submittedName>
        <fullName evidence="2">YrhC family protein</fullName>
    </submittedName>
</protein>
<dbReference type="Pfam" id="PF14143">
    <property type="entry name" value="YrhC"/>
    <property type="match status" value="1"/>
</dbReference>
<keyword evidence="1" id="KW-0812">Transmembrane</keyword>
<proteinExistence type="predicted"/>
<dbReference type="RefSeq" id="WP_275418082.1">
    <property type="nucleotide sequence ID" value="NZ_CP106878.1"/>
</dbReference>